<evidence type="ECO:0000313" key="2">
    <source>
        <dbReference type="EMBL" id="CAE8634682.1"/>
    </source>
</evidence>
<evidence type="ECO:0000256" key="1">
    <source>
        <dbReference type="SAM" id="MobiDB-lite"/>
    </source>
</evidence>
<organism evidence="2 3">
    <name type="scientific">Polarella glacialis</name>
    <name type="common">Dinoflagellate</name>
    <dbReference type="NCBI Taxonomy" id="89957"/>
    <lineage>
        <taxon>Eukaryota</taxon>
        <taxon>Sar</taxon>
        <taxon>Alveolata</taxon>
        <taxon>Dinophyceae</taxon>
        <taxon>Suessiales</taxon>
        <taxon>Suessiaceae</taxon>
        <taxon>Polarella</taxon>
    </lineage>
</organism>
<proteinExistence type="predicted"/>
<evidence type="ECO:0000313" key="3">
    <source>
        <dbReference type="Proteomes" id="UP000654075"/>
    </source>
</evidence>
<comment type="caution">
    <text evidence="2">The sequence shown here is derived from an EMBL/GenBank/DDBJ whole genome shotgun (WGS) entry which is preliminary data.</text>
</comment>
<gene>
    <name evidence="2" type="ORF">PGLA1383_LOCUS50313</name>
</gene>
<dbReference type="AlphaFoldDB" id="A0A813HAT8"/>
<name>A0A813HAT8_POLGL</name>
<feature type="compositionally biased region" description="Low complexity" evidence="1">
    <location>
        <begin position="300"/>
        <end position="312"/>
    </location>
</feature>
<dbReference type="EMBL" id="CAJNNV010031105">
    <property type="protein sequence ID" value="CAE8634682.1"/>
    <property type="molecule type" value="Genomic_DNA"/>
</dbReference>
<reference evidence="2" key="1">
    <citation type="submission" date="2021-02" db="EMBL/GenBank/DDBJ databases">
        <authorList>
            <person name="Dougan E. K."/>
            <person name="Rhodes N."/>
            <person name="Thang M."/>
            <person name="Chan C."/>
        </authorList>
    </citation>
    <scope>NUCLEOTIDE SEQUENCE</scope>
</reference>
<accession>A0A813HAT8</accession>
<protein>
    <submittedName>
        <fullName evidence="2">Uncharacterized protein</fullName>
    </submittedName>
</protein>
<keyword evidence="3" id="KW-1185">Reference proteome</keyword>
<sequence>MLTFGLFCNTHEIYSANRVLVTVFYGFCVLFDVELLKQKPWLRGGCFTGYRGVAPPSSIQVHIHGGSGSRDFKVELFLVTLHDCNGKGQPCHLIGLKDASEVPGLGFNTPEQTDVPAPSQNVVVTESSSSEHELAGTTSEQYLAKDSHGPLMTPSIRQASFKGCSQSSASSVASDCSSADTTLSAADMPEIKSISFEIDGDSSDLAMFSVTIAFNVDAFQGNRAAARPGLNALTLHYPGQDPDMRLVAATVTAEQLEAEDTDVPSSGFGVRLQLSNFTRYRKRPKAILRFSKRRLREQQQRQQQQRQQQQQQQRERGHAMPSIDEDDVRVG</sequence>
<feature type="region of interest" description="Disordered" evidence="1">
    <location>
        <begin position="292"/>
        <end position="331"/>
    </location>
</feature>
<dbReference type="Proteomes" id="UP000654075">
    <property type="component" value="Unassembled WGS sequence"/>
</dbReference>